<organism evidence="1 2">
    <name type="scientific">Stenotrophomonas beteli</name>
    <dbReference type="NCBI Taxonomy" id="3384461"/>
    <lineage>
        <taxon>Bacteria</taxon>
        <taxon>Pseudomonadati</taxon>
        <taxon>Pseudomonadota</taxon>
        <taxon>Gammaproteobacteria</taxon>
        <taxon>Lysobacterales</taxon>
        <taxon>Lysobacteraceae</taxon>
        <taxon>Stenotrophomonas</taxon>
        <taxon>Stenotrophomonas maltophilia group</taxon>
    </lineage>
</organism>
<evidence type="ECO:0000313" key="2">
    <source>
        <dbReference type="Proteomes" id="UP000051757"/>
    </source>
</evidence>
<accession>A0A0R0AYS9</accession>
<dbReference type="AlphaFoldDB" id="A0A0R0AYS9"/>
<protein>
    <submittedName>
        <fullName evidence="1">Uncharacterized protein</fullName>
    </submittedName>
</protein>
<gene>
    <name evidence="1" type="ORF">ARC23_12215</name>
</gene>
<reference evidence="1 2" key="1">
    <citation type="journal article" date="2016" name="Front. Microbiol.">
        <title>Genome Sequence of Type Strains of Genus Stenotrophomonas.</title>
        <authorList>
            <person name="Patil P.P."/>
            <person name="Midha S."/>
            <person name="Kumar S."/>
            <person name="Patil P.B."/>
        </authorList>
    </citation>
    <scope>NUCLEOTIDE SEQUENCE [LARGE SCALE GENOMIC DNA]</scope>
    <source>
        <strain evidence="1 2">LMG 978</strain>
    </source>
</reference>
<sequence>MIKVNQIKSTGEAEKLVSVDVAGFVLARSCSPGALDVDEYKRLGAMLDCAHAIFPLDGVEDIGFCRELVDEVKPRYLEFTIVDPEKAELSFAQLDALSKLDVGKVASGLFLLKDDLSLLDRTSHMDALMQAGVELFQVEVESLVDPEARLGPKARARVAEFFSRYPSIIGDSFSVSVKVPDVHQRGYYFNLSADGGRSYDYSQQSYSLSAAMRAIKGLRAAP</sequence>
<proteinExistence type="predicted"/>
<name>A0A0R0AYS9_9GAMM</name>
<evidence type="ECO:0000313" key="1">
    <source>
        <dbReference type="EMBL" id="KRG50070.1"/>
    </source>
</evidence>
<comment type="caution">
    <text evidence="1">The sequence shown here is derived from an EMBL/GenBank/DDBJ whole genome shotgun (WGS) entry which is preliminary data.</text>
</comment>
<dbReference type="EMBL" id="LLXV01000038">
    <property type="protein sequence ID" value="KRG50070.1"/>
    <property type="molecule type" value="Genomic_DNA"/>
</dbReference>
<keyword evidence="2" id="KW-1185">Reference proteome</keyword>
<dbReference type="Proteomes" id="UP000051757">
    <property type="component" value="Unassembled WGS sequence"/>
</dbReference>